<organism evidence="9 10">
    <name type="scientific">Stecheria intestinalis</name>
    <dbReference type="NCBI Taxonomy" id="2606630"/>
    <lineage>
        <taxon>Bacteria</taxon>
        <taxon>Bacillati</taxon>
        <taxon>Bacillota</taxon>
        <taxon>Erysipelotrichia</taxon>
        <taxon>Erysipelotrichales</taxon>
        <taxon>Erysipelotrichaceae</taxon>
        <taxon>Stecheria</taxon>
    </lineage>
</organism>
<dbReference type="InterPro" id="IPR022929">
    <property type="entry name" value="Put_MntP"/>
</dbReference>
<dbReference type="HAMAP" id="MF_01521">
    <property type="entry name" value="MntP_pump"/>
    <property type="match status" value="1"/>
</dbReference>
<evidence type="ECO:0000256" key="5">
    <source>
        <dbReference type="ARBA" id="ARBA00023065"/>
    </source>
</evidence>
<comment type="function">
    <text evidence="8">Probably functions as a manganese efflux pump.</text>
</comment>
<keyword evidence="4 8" id="KW-1133">Transmembrane helix</keyword>
<proteinExistence type="inferred from homology"/>
<feature type="transmembrane region" description="Helical" evidence="8">
    <location>
        <begin position="41"/>
        <end position="68"/>
    </location>
</feature>
<feature type="transmembrane region" description="Helical" evidence="8">
    <location>
        <begin position="6"/>
        <end position="29"/>
    </location>
</feature>
<sequence length="187" mass="20083">MNGEMIVSSIMLGVGLAMDAFSVSLANGLNEAGMKQKRMCMIAGTFAFFQFLMPMIGWFCVHSIAQYFHAFEAYIPWIALILLSYLGGKMIIEGLRPSSDQAEVGSGTLFMQGVATSIDALSVGFTIAEYTAFQAFASSLIIAIVTFFICIGGLILGKKFGMKLAGRASIFGGVILISIGLEIFMTH</sequence>
<keyword evidence="5 8" id="KW-0406">Ion transport</keyword>
<evidence type="ECO:0000256" key="2">
    <source>
        <dbReference type="ARBA" id="ARBA00022475"/>
    </source>
</evidence>
<feature type="transmembrane region" description="Helical" evidence="8">
    <location>
        <begin position="133"/>
        <end position="156"/>
    </location>
</feature>
<dbReference type="GO" id="GO:0005886">
    <property type="term" value="C:plasma membrane"/>
    <property type="evidence" value="ECO:0007669"/>
    <property type="project" value="UniProtKB-SubCell"/>
</dbReference>
<dbReference type="EMBL" id="VUMN01000033">
    <property type="protein sequence ID" value="MSS59476.1"/>
    <property type="molecule type" value="Genomic_DNA"/>
</dbReference>
<reference evidence="9 10" key="1">
    <citation type="submission" date="2019-08" db="EMBL/GenBank/DDBJ databases">
        <title>In-depth cultivation of the pig gut microbiome towards novel bacterial diversity and tailored functional studies.</title>
        <authorList>
            <person name="Wylensek D."/>
            <person name="Hitch T.C.A."/>
            <person name="Clavel T."/>
        </authorList>
    </citation>
    <scope>NUCLEOTIDE SEQUENCE [LARGE SCALE GENOMIC DNA]</scope>
    <source>
        <strain evidence="9 10">Oil+RF-744-GAM-WT-6</strain>
    </source>
</reference>
<accession>A0A7X2NUD9</accession>
<protein>
    <recommendedName>
        <fullName evidence="8">Putative manganese efflux pump MntP</fullName>
    </recommendedName>
</protein>
<comment type="subcellular location">
    <subcellularLocation>
        <location evidence="8">Cell membrane</location>
        <topology evidence="8">Multi-pass membrane protein</topology>
    </subcellularLocation>
</comment>
<keyword evidence="7 8" id="KW-0464">Manganese</keyword>
<dbReference type="InterPro" id="IPR003810">
    <property type="entry name" value="Mntp/YtaF"/>
</dbReference>
<keyword evidence="10" id="KW-1185">Reference proteome</keyword>
<keyword evidence="1 8" id="KW-0813">Transport</keyword>
<evidence type="ECO:0000256" key="8">
    <source>
        <dbReference type="HAMAP-Rule" id="MF_01521"/>
    </source>
</evidence>
<dbReference type="Pfam" id="PF02659">
    <property type="entry name" value="Mntp"/>
    <property type="match status" value="1"/>
</dbReference>
<keyword evidence="3 8" id="KW-0812">Transmembrane</keyword>
<dbReference type="AlphaFoldDB" id="A0A7X2NUD9"/>
<dbReference type="PANTHER" id="PTHR35529">
    <property type="entry name" value="MANGANESE EFFLUX PUMP MNTP-RELATED"/>
    <property type="match status" value="1"/>
</dbReference>
<dbReference type="GO" id="GO:0005384">
    <property type="term" value="F:manganese ion transmembrane transporter activity"/>
    <property type="evidence" value="ECO:0007669"/>
    <property type="project" value="UniProtKB-UniRule"/>
</dbReference>
<evidence type="ECO:0000256" key="6">
    <source>
        <dbReference type="ARBA" id="ARBA00023136"/>
    </source>
</evidence>
<dbReference type="Proteomes" id="UP000461880">
    <property type="component" value="Unassembled WGS sequence"/>
</dbReference>
<name>A0A7X2NUD9_9FIRM</name>
<gene>
    <name evidence="8" type="primary">mntP</name>
    <name evidence="9" type="ORF">FYJ51_11295</name>
</gene>
<evidence type="ECO:0000256" key="3">
    <source>
        <dbReference type="ARBA" id="ARBA00022692"/>
    </source>
</evidence>
<dbReference type="PANTHER" id="PTHR35529:SF1">
    <property type="entry name" value="MANGANESE EFFLUX PUMP MNTP-RELATED"/>
    <property type="match status" value="1"/>
</dbReference>
<feature type="transmembrane region" description="Helical" evidence="8">
    <location>
        <begin position="74"/>
        <end position="92"/>
    </location>
</feature>
<keyword evidence="6 8" id="KW-0472">Membrane</keyword>
<evidence type="ECO:0000256" key="4">
    <source>
        <dbReference type="ARBA" id="ARBA00022989"/>
    </source>
</evidence>
<comment type="similarity">
    <text evidence="8">Belongs to the MntP (TC 9.B.29) family.</text>
</comment>
<evidence type="ECO:0000313" key="10">
    <source>
        <dbReference type="Proteomes" id="UP000461880"/>
    </source>
</evidence>
<dbReference type="RefSeq" id="WP_105304140.1">
    <property type="nucleotide sequence ID" value="NZ_JAQXPC010000107.1"/>
</dbReference>
<evidence type="ECO:0000313" key="9">
    <source>
        <dbReference type="EMBL" id="MSS59476.1"/>
    </source>
</evidence>
<evidence type="ECO:0000256" key="1">
    <source>
        <dbReference type="ARBA" id="ARBA00022448"/>
    </source>
</evidence>
<keyword evidence="2 8" id="KW-1003">Cell membrane</keyword>
<evidence type="ECO:0000256" key="7">
    <source>
        <dbReference type="ARBA" id="ARBA00023211"/>
    </source>
</evidence>
<comment type="caution">
    <text evidence="9">The sequence shown here is derived from an EMBL/GenBank/DDBJ whole genome shotgun (WGS) entry which is preliminary data.</text>
</comment>
<feature type="transmembrane region" description="Helical" evidence="8">
    <location>
        <begin position="168"/>
        <end position="185"/>
    </location>
</feature>